<organism evidence="1 2">
    <name type="scientific">Acidianus brierleyi</name>
    <dbReference type="NCBI Taxonomy" id="41673"/>
    <lineage>
        <taxon>Archaea</taxon>
        <taxon>Thermoproteota</taxon>
        <taxon>Thermoprotei</taxon>
        <taxon>Sulfolobales</taxon>
        <taxon>Sulfolobaceae</taxon>
        <taxon>Acidianus</taxon>
    </lineage>
</organism>
<protein>
    <submittedName>
        <fullName evidence="1">Uncharacterized protein</fullName>
    </submittedName>
</protein>
<name>A0A2U9IB70_9CREN</name>
<evidence type="ECO:0000313" key="1">
    <source>
        <dbReference type="EMBL" id="AWR93259.1"/>
    </source>
</evidence>
<sequence length="70" mass="7275">MAVTDGVSVTETPWLKRGSMWYASAPFNSPILGYCGFTLVLGVGTTLSACGAETSTLWASLGFEAGSPVR</sequence>
<dbReference type="Proteomes" id="UP000248044">
    <property type="component" value="Chromosome"/>
</dbReference>
<dbReference type="KEGG" id="abri:DFR85_00160"/>
<evidence type="ECO:0000313" key="2">
    <source>
        <dbReference type="Proteomes" id="UP000248044"/>
    </source>
</evidence>
<keyword evidence="2" id="KW-1185">Reference proteome</keyword>
<dbReference type="EMBL" id="CP029289">
    <property type="protein sequence ID" value="AWR93259.1"/>
    <property type="molecule type" value="Genomic_DNA"/>
</dbReference>
<dbReference type="AlphaFoldDB" id="A0A2U9IB70"/>
<gene>
    <name evidence="1" type="ORF">DFR85_00160</name>
</gene>
<proteinExistence type="predicted"/>
<accession>A0A2U9IB70</accession>
<reference evidence="1 2" key="1">
    <citation type="submission" date="2018-05" db="EMBL/GenBank/DDBJ databases">
        <title>Complete Genome Sequences of Extremely Thermoacidophilic, Metal-Mobilizing Type-Strain Members of the Archaeal Family Sulfolobaceae: Acidianus brierleyi DSM-1651T, Acidianus sulfidivorans DSM-18786T, Metallosphaera hakonensis DSM-7519T, and Metallosphaera prunae DSM-10039T.</title>
        <authorList>
            <person name="Counts J.A."/>
            <person name="Kelly R.M."/>
        </authorList>
    </citation>
    <scope>NUCLEOTIDE SEQUENCE [LARGE SCALE GENOMIC DNA]</scope>
    <source>
        <strain evidence="1 2">DSM 1651</strain>
    </source>
</reference>